<accession>A0ABT1YHE4</accession>
<dbReference type="Gene3D" id="3.30.70.360">
    <property type="match status" value="1"/>
</dbReference>
<dbReference type="RefSeq" id="WP_258214200.1">
    <property type="nucleotide sequence ID" value="NZ_JANQBD010000010.1"/>
</dbReference>
<dbReference type="InterPro" id="IPR001261">
    <property type="entry name" value="ArgE/DapE_CS"/>
</dbReference>
<proteinExistence type="predicted"/>
<keyword evidence="2" id="KW-0479">Metal-binding</keyword>
<dbReference type="InterPro" id="IPR002933">
    <property type="entry name" value="Peptidase_M20"/>
</dbReference>
<feature type="domain" description="Peptidase M20 dimerisation" evidence="5">
    <location>
        <begin position="184"/>
        <end position="278"/>
    </location>
</feature>
<evidence type="ECO:0000256" key="2">
    <source>
        <dbReference type="ARBA" id="ARBA00022723"/>
    </source>
</evidence>
<dbReference type="EMBL" id="JANQBD010000010">
    <property type="protein sequence ID" value="MCR8632620.1"/>
    <property type="molecule type" value="Genomic_DNA"/>
</dbReference>
<dbReference type="PROSITE" id="PS00758">
    <property type="entry name" value="ARGE_DAPE_CPG2_1"/>
    <property type="match status" value="1"/>
</dbReference>
<name>A0ABT1YHE4_9BACL</name>
<comment type="cofactor">
    <cofactor evidence="1">
        <name>Zn(2+)</name>
        <dbReference type="ChEBI" id="CHEBI:29105"/>
    </cofactor>
</comment>
<reference evidence="6 7" key="1">
    <citation type="submission" date="2022-08" db="EMBL/GenBank/DDBJ databases">
        <title>Paenibacillus endoradicis sp. nov., Paenibacillus radicibacter sp. nov and Paenibacillus pararadicis sp. nov., three cold-adapted plant growth-promoting bacteria isolated from root of Larix gmelinii in Great Khingan.</title>
        <authorList>
            <person name="Xue H."/>
        </authorList>
    </citation>
    <scope>NUCLEOTIDE SEQUENCE [LARGE SCALE GENOMIC DNA]</scope>
    <source>
        <strain evidence="6 7">N5-1-1-5</strain>
    </source>
</reference>
<evidence type="ECO:0000256" key="3">
    <source>
        <dbReference type="ARBA" id="ARBA00022801"/>
    </source>
</evidence>
<dbReference type="Pfam" id="PF01546">
    <property type="entry name" value="Peptidase_M20"/>
    <property type="match status" value="1"/>
</dbReference>
<dbReference type="PANTHER" id="PTHR43808">
    <property type="entry name" value="ACETYLORNITHINE DEACETYLASE"/>
    <property type="match status" value="1"/>
</dbReference>
<dbReference type="SUPFAM" id="SSF55031">
    <property type="entry name" value="Bacterial exopeptidase dimerisation domain"/>
    <property type="match status" value="1"/>
</dbReference>
<dbReference type="InterPro" id="IPR017150">
    <property type="entry name" value="Pept_M20_glutamate_carboxypep"/>
</dbReference>
<dbReference type="Gene3D" id="3.40.630.10">
    <property type="entry name" value="Zn peptidases"/>
    <property type="match status" value="1"/>
</dbReference>
<dbReference type="PIRSF" id="PIRSF037238">
    <property type="entry name" value="Carboxypeptidase_G2"/>
    <property type="match status" value="1"/>
</dbReference>
<evidence type="ECO:0000259" key="5">
    <source>
        <dbReference type="Pfam" id="PF07687"/>
    </source>
</evidence>
<organism evidence="6 7">
    <name type="scientific">Paenibacillus radicis</name>
    <name type="common">ex Xue et al. 2023</name>
    <dbReference type="NCBI Taxonomy" id="2972489"/>
    <lineage>
        <taxon>Bacteria</taxon>
        <taxon>Bacillati</taxon>
        <taxon>Bacillota</taxon>
        <taxon>Bacilli</taxon>
        <taxon>Bacillales</taxon>
        <taxon>Paenibacillaceae</taxon>
        <taxon>Paenibacillus</taxon>
    </lineage>
</organism>
<evidence type="ECO:0000256" key="1">
    <source>
        <dbReference type="ARBA" id="ARBA00001947"/>
    </source>
</evidence>
<keyword evidence="3" id="KW-0378">Hydrolase</keyword>
<dbReference type="InterPro" id="IPR011650">
    <property type="entry name" value="Peptidase_M20_dimer"/>
</dbReference>
<dbReference type="PANTHER" id="PTHR43808:SF9">
    <property type="entry name" value="BLL0789 PROTEIN"/>
    <property type="match status" value="1"/>
</dbReference>
<evidence type="ECO:0000313" key="7">
    <source>
        <dbReference type="Proteomes" id="UP001300012"/>
    </source>
</evidence>
<sequence>MSQTSLLKQIESYLPELLQLLEESVNMDSPSRNKAQCDLTADWYAAQFSRLIGGRVERIPHAIAGDRLLCVAGSGAKQILLVGHYDTVWPSGEAQRRPFRIEDGAAYGPGVYDMKAGLLQAIFAIKALQDTGRLPEDKRIVLLINSDEEIGSPTSREFIESAAMQSAGAFVLEPPMEPSGALKTARKGSGRYKLTVKGVSAHAGVNPEKGISAIQELAHQIQLMHKLTDYNIGTTVNVGLVHGGIGSNVVPDHAEAEIDVRIATLDEAERIEAEFASLTPSLSGAELTVTGGMMRPPMERTDAIASLYSLARELAKAEFGLALEETATGGVSDGNFTAAAGTPTLDGLGARGDFAHSPREYVRIDEIPLRTALLARLIEAI</sequence>
<evidence type="ECO:0000256" key="4">
    <source>
        <dbReference type="ARBA" id="ARBA00022833"/>
    </source>
</evidence>
<dbReference type="Proteomes" id="UP001300012">
    <property type="component" value="Unassembled WGS sequence"/>
</dbReference>
<dbReference type="InterPro" id="IPR050072">
    <property type="entry name" value="Peptidase_M20A"/>
</dbReference>
<keyword evidence="4" id="KW-0862">Zinc</keyword>
<gene>
    <name evidence="6" type="ORF">NV381_15555</name>
</gene>
<protein>
    <submittedName>
        <fullName evidence="6">M20 family metallopeptidase</fullName>
    </submittedName>
</protein>
<dbReference type="CDD" id="cd03885">
    <property type="entry name" value="M20_CPDG2"/>
    <property type="match status" value="1"/>
</dbReference>
<dbReference type="SUPFAM" id="SSF53187">
    <property type="entry name" value="Zn-dependent exopeptidases"/>
    <property type="match status" value="1"/>
</dbReference>
<keyword evidence="7" id="KW-1185">Reference proteome</keyword>
<dbReference type="InterPro" id="IPR036264">
    <property type="entry name" value="Bact_exopeptidase_dim_dom"/>
</dbReference>
<comment type="caution">
    <text evidence="6">The sequence shown here is derived from an EMBL/GenBank/DDBJ whole genome shotgun (WGS) entry which is preliminary data.</text>
</comment>
<evidence type="ECO:0000313" key="6">
    <source>
        <dbReference type="EMBL" id="MCR8632620.1"/>
    </source>
</evidence>
<dbReference type="Pfam" id="PF07687">
    <property type="entry name" value="M20_dimer"/>
    <property type="match status" value="1"/>
</dbReference>